<protein>
    <submittedName>
        <fullName evidence="2">UDP-glycosyltransferase 83A1</fullName>
    </submittedName>
</protein>
<accession>A0A438JD50</accession>
<evidence type="ECO:0000313" key="2">
    <source>
        <dbReference type="EMBL" id="RVX06877.1"/>
    </source>
</evidence>
<evidence type="ECO:0000313" key="3">
    <source>
        <dbReference type="Proteomes" id="UP000288805"/>
    </source>
</evidence>
<dbReference type="Gene3D" id="3.40.50.2000">
    <property type="entry name" value="Glycogen Phosphorylase B"/>
    <property type="match status" value="1"/>
</dbReference>
<dbReference type="PANTHER" id="PTHR11926:SF1412">
    <property type="entry name" value="UDP-GLYCOSYLTRANSFERASE 83A1-LIKE"/>
    <property type="match status" value="1"/>
</dbReference>
<reference evidence="2 3" key="1">
    <citation type="journal article" date="2018" name="PLoS Genet.">
        <title>Population sequencing reveals clonal diversity and ancestral inbreeding in the grapevine cultivar Chardonnay.</title>
        <authorList>
            <person name="Roach M.J."/>
            <person name="Johnson D.L."/>
            <person name="Bohlmann J."/>
            <person name="van Vuuren H.J."/>
            <person name="Jones S.J."/>
            <person name="Pretorius I.S."/>
            <person name="Schmidt S.A."/>
            <person name="Borneman A.R."/>
        </authorList>
    </citation>
    <scope>NUCLEOTIDE SEQUENCE [LARGE SCALE GENOMIC DNA]</scope>
    <source>
        <strain evidence="3">cv. Chardonnay</strain>
        <tissue evidence="2">Leaf</tissue>
    </source>
</reference>
<dbReference type="PANTHER" id="PTHR11926">
    <property type="entry name" value="GLUCOSYL/GLUCURONOSYL TRANSFERASES"/>
    <property type="match status" value="1"/>
</dbReference>
<evidence type="ECO:0000256" key="1">
    <source>
        <dbReference type="ARBA" id="ARBA00009995"/>
    </source>
</evidence>
<proteinExistence type="inferred from homology"/>
<gene>
    <name evidence="2" type="primary">UGT83A1_0</name>
    <name evidence="2" type="ORF">CK203_014915</name>
</gene>
<name>A0A438JD50_VITVI</name>
<keyword evidence="2" id="KW-0808">Transferase</keyword>
<dbReference type="AlphaFoldDB" id="A0A438JD50"/>
<sequence length="150" mass="16888">MFLSYPPAQGHILPLMELSLCLVKHGFRITFVNTEFTHKRIVDAFVLESAEERDKPWNIPGAVWWGMGKKVEELIKEINRVDSQEMTCMVAHVHIGWALEAAAKMGIWRAAFWPSAAMVSVVGLSIPKLIDDGVIDSDFTYTISFFSVGF</sequence>
<dbReference type="GO" id="GO:0016740">
    <property type="term" value="F:transferase activity"/>
    <property type="evidence" value="ECO:0007669"/>
    <property type="project" value="UniProtKB-KW"/>
</dbReference>
<dbReference type="Proteomes" id="UP000288805">
    <property type="component" value="Unassembled WGS sequence"/>
</dbReference>
<dbReference type="EMBL" id="QGNW01000049">
    <property type="protein sequence ID" value="RVX06877.1"/>
    <property type="molecule type" value="Genomic_DNA"/>
</dbReference>
<dbReference type="SUPFAM" id="SSF53756">
    <property type="entry name" value="UDP-Glycosyltransferase/glycogen phosphorylase"/>
    <property type="match status" value="1"/>
</dbReference>
<comment type="caution">
    <text evidence="2">The sequence shown here is derived from an EMBL/GenBank/DDBJ whole genome shotgun (WGS) entry which is preliminary data.</text>
</comment>
<comment type="similarity">
    <text evidence="1">Belongs to the UDP-glycosyltransferase family.</text>
</comment>
<organism evidence="2 3">
    <name type="scientific">Vitis vinifera</name>
    <name type="common">Grape</name>
    <dbReference type="NCBI Taxonomy" id="29760"/>
    <lineage>
        <taxon>Eukaryota</taxon>
        <taxon>Viridiplantae</taxon>
        <taxon>Streptophyta</taxon>
        <taxon>Embryophyta</taxon>
        <taxon>Tracheophyta</taxon>
        <taxon>Spermatophyta</taxon>
        <taxon>Magnoliopsida</taxon>
        <taxon>eudicotyledons</taxon>
        <taxon>Gunneridae</taxon>
        <taxon>Pentapetalae</taxon>
        <taxon>rosids</taxon>
        <taxon>Vitales</taxon>
        <taxon>Vitaceae</taxon>
        <taxon>Viteae</taxon>
        <taxon>Vitis</taxon>
    </lineage>
</organism>